<dbReference type="Proteomes" id="UP000479531">
    <property type="component" value="Unassembled WGS sequence"/>
</dbReference>
<sequence>MEDRLKTILYNAISLLIDETFEQYDNEEEWFEMIQNELGCTKEELEQYGIYITVAGGLGKDFIGIS</sequence>
<evidence type="ECO:0000313" key="2">
    <source>
        <dbReference type="Proteomes" id="UP000479531"/>
    </source>
</evidence>
<dbReference type="EMBL" id="WGGT01000036">
    <property type="protein sequence ID" value="MVQ47446.1"/>
    <property type="molecule type" value="Genomic_DNA"/>
</dbReference>
<accession>A0A6L6XLL5</accession>
<protein>
    <submittedName>
        <fullName evidence="1">Uncharacterized protein</fullName>
    </submittedName>
</protein>
<proteinExistence type="predicted"/>
<dbReference type="AlphaFoldDB" id="A0A6L6XLL5"/>
<evidence type="ECO:0000313" key="1">
    <source>
        <dbReference type="EMBL" id="MVQ47446.1"/>
    </source>
</evidence>
<name>A0A6L6XLL5_9FIRM</name>
<organism evidence="1 2">
    <name type="scientific">Roseburia intestinalis</name>
    <dbReference type="NCBI Taxonomy" id="166486"/>
    <lineage>
        <taxon>Bacteria</taxon>
        <taxon>Bacillati</taxon>
        <taxon>Bacillota</taxon>
        <taxon>Clostridia</taxon>
        <taxon>Lachnospirales</taxon>
        <taxon>Lachnospiraceae</taxon>
        <taxon>Roseburia</taxon>
    </lineage>
</organism>
<comment type="caution">
    <text evidence="1">The sequence shown here is derived from an EMBL/GenBank/DDBJ whole genome shotgun (WGS) entry which is preliminary data.</text>
</comment>
<dbReference type="RefSeq" id="WP_157351145.1">
    <property type="nucleotide sequence ID" value="NZ_WGGT01000036.1"/>
</dbReference>
<gene>
    <name evidence="1" type="ORF">GCK47_17625</name>
</gene>
<reference evidence="1 2" key="1">
    <citation type="submission" date="2019-10" db="EMBL/GenBank/DDBJ databases">
        <title>Roseburia spp. ameliorate alcoholic fatty liver via restoration of gut barrier function.</title>
        <authorList>
            <person name="Seo B."/>
            <person name="Ko G."/>
        </authorList>
    </citation>
    <scope>NUCLEOTIDE SEQUENCE [LARGE SCALE GENOMIC DNA]</scope>
    <source>
        <strain evidence="1 2">SNUG30017</strain>
    </source>
</reference>